<dbReference type="RefSeq" id="XP_016217704.1">
    <property type="nucleotide sequence ID" value="XM_016354692.1"/>
</dbReference>
<gene>
    <name evidence="4" type="ORF">PV09_01753</name>
</gene>
<evidence type="ECO:0000256" key="2">
    <source>
        <dbReference type="SAM" id="SignalP"/>
    </source>
</evidence>
<reference evidence="4 5" key="1">
    <citation type="submission" date="2015-01" db="EMBL/GenBank/DDBJ databases">
        <title>The Genome Sequence of Ochroconis gallopava CBS43764.</title>
        <authorList>
            <consortium name="The Broad Institute Genomics Platform"/>
            <person name="Cuomo C."/>
            <person name="de Hoog S."/>
            <person name="Gorbushina A."/>
            <person name="Stielow B."/>
            <person name="Teixiera M."/>
            <person name="Abouelleil A."/>
            <person name="Chapman S.B."/>
            <person name="Priest M."/>
            <person name="Young S.K."/>
            <person name="Wortman J."/>
            <person name="Nusbaum C."/>
            <person name="Birren B."/>
        </authorList>
    </citation>
    <scope>NUCLEOTIDE SEQUENCE [LARGE SCALE GENOMIC DNA]</scope>
    <source>
        <strain evidence="4 5">CBS 43764</strain>
    </source>
</reference>
<dbReference type="PANTHER" id="PTHR28156:SF1">
    <property type="entry name" value="FAS1 DOMAIN-CONTAINING PROTEIN YDR262W"/>
    <property type="match status" value="1"/>
</dbReference>
<feature type="domain" description="FAS1" evidence="3">
    <location>
        <begin position="44"/>
        <end position="193"/>
    </location>
</feature>
<evidence type="ECO:0000313" key="4">
    <source>
        <dbReference type="EMBL" id="KIW07835.1"/>
    </source>
</evidence>
<dbReference type="InParanoid" id="A0A0D2AMT9"/>
<dbReference type="GeneID" id="27309726"/>
<evidence type="ECO:0000259" key="3">
    <source>
        <dbReference type="PROSITE" id="PS50213"/>
    </source>
</evidence>
<dbReference type="EMBL" id="KN847532">
    <property type="protein sequence ID" value="KIW07835.1"/>
    <property type="molecule type" value="Genomic_DNA"/>
</dbReference>
<organism evidence="4 5">
    <name type="scientific">Verruconis gallopava</name>
    <dbReference type="NCBI Taxonomy" id="253628"/>
    <lineage>
        <taxon>Eukaryota</taxon>
        <taxon>Fungi</taxon>
        <taxon>Dikarya</taxon>
        <taxon>Ascomycota</taxon>
        <taxon>Pezizomycotina</taxon>
        <taxon>Dothideomycetes</taxon>
        <taxon>Pleosporomycetidae</taxon>
        <taxon>Venturiales</taxon>
        <taxon>Sympoventuriaceae</taxon>
        <taxon>Verruconis</taxon>
    </lineage>
</organism>
<dbReference type="OrthoDB" id="5551751at2759"/>
<protein>
    <recommendedName>
        <fullName evidence="3">FAS1 domain-containing protein</fullName>
    </recommendedName>
</protein>
<feature type="chain" id="PRO_5002253771" description="FAS1 domain-containing protein" evidence="2">
    <location>
        <begin position="22"/>
        <end position="197"/>
    </location>
</feature>
<evidence type="ECO:0000313" key="5">
    <source>
        <dbReference type="Proteomes" id="UP000053259"/>
    </source>
</evidence>
<keyword evidence="5" id="KW-1185">Reference proteome</keyword>
<proteinExistence type="predicted"/>
<dbReference type="PANTHER" id="PTHR28156">
    <property type="entry name" value="FAS1 DOMAIN-CONTAINING PROTEIN YDR262W"/>
    <property type="match status" value="1"/>
</dbReference>
<keyword evidence="1 2" id="KW-0732">Signal</keyword>
<dbReference type="STRING" id="253628.A0A0D2AMT9"/>
<sequence length="197" mass="21425">MYHILRSSIPLLSLFSLSALASTPQKPLNMASAESQQPTLQSSSVTLSDVLPRSQAIGIFSSFCNDVPAVSSLLSSSSKNLTVLAPQDSAIKKLPRKPWEDPADYEKVGMDAYEGQAGVDRAQDNLRRFVEAHLVTSSPWPEGVKAKRISGEGGDIWWEMKEGKQVIQPGNIEVVQIADKVSNGEVWVVSGVLNYAR</sequence>
<dbReference type="AlphaFoldDB" id="A0A0D2AMT9"/>
<dbReference type="InterPro" id="IPR036378">
    <property type="entry name" value="FAS1_dom_sf"/>
</dbReference>
<accession>A0A0D2AMT9</accession>
<dbReference type="InterPro" id="IPR040200">
    <property type="entry name" value="Mug57-like"/>
</dbReference>
<dbReference type="Pfam" id="PF02469">
    <property type="entry name" value="Fasciclin"/>
    <property type="match status" value="1"/>
</dbReference>
<dbReference type="VEuPathDB" id="FungiDB:PV09_01753"/>
<name>A0A0D2AMT9_9PEZI</name>
<dbReference type="Gene3D" id="2.30.180.10">
    <property type="entry name" value="FAS1 domain"/>
    <property type="match status" value="1"/>
</dbReference>
<feature type="signal peptide" evidence="2">
    <location>
        <begin position="1"/>
        <end position="21"/>
    </location>
</feature>
<dbReference type="SUPFAM" id="SSF82153">
    <property type="entry name" value="FAS1 domain"/>
    <property type="match status" value="1"/>
</dbReference>
<dbReference type="Proteomes" id="UP000053259">
    <property type="component" value="Unassembled WGS sequence"/>
</dbReference>
<evidence type="ECO:0000256" key="1">
    <source>
        <dbReference type="ARBA" id="ARBA00022729"/>
    </source>
</evidence>
<dbReference type="HOGENOM" id="CLU_091398_2_1_1"/>
<dbReference type="PROSITE" id="PS50213">
    <property type="entry name" value="FAS1"/>
    <property type="match status" value="1"/>
</dbReference>
<dbReference type="InterPro" id="IPR000782">
    <property type="entry name" value="FAS1_domain"/>
</dbReference>